<dbReference type="RefSeq" id="WP_138986130.1">
    <property type="nucleotide sequence ID" value="NZ_CP043869.1"/>
</dbReference>
<keyword evidence="1" id="KW-0732">Signal</keyword>
<protein>
    <submittedName>
        <fullName evidence="2">Uncharacterized protein</fullName>
    </submittedName>
</protein>
<dbReference type="AlphaFoldDB" id="A0A5P1R813"/>
<evidence type="ECO:0000256" key="1">
    <source>
        <dbReference type="SAM" id="SignalP"/>
    </source>
</evidence>
<name>A0A5P1R813_9GAMM</name>
<keyword evidence="3" id="KW-1185">Reference proteome</keyword>
<reference evidence="2 3" key="1">
    <citation type="journal article" date="2019" name="Biochem. Eng. J.">
        <title>Metabolic engineering of the marine bacteria Neptunomonas concharum for the production of acetoin and meso-2,3-butanediol from acetate.</title>
        <authorList>
            <person name="Li W."/>
            <person name="Pu N."/>
            <person name="Liu C.-X."/>
            <person name="Yuan Q.-P."/>
            <person name="Li Z.-J."/>
        </authorList>
    </citation>
    <scope>NUCLEOTIDE SEQUENCE [LARGE SCALE GENOMIC DNA]</scope>
    <source>
        <strain evidence="2 3">JCM17730</strain>
    </source>
</reference>
<sequence>MSNYTLIKPLLITASACFFLTACGGSNSSNTSTPSTMPEPNVQPPNVEPLPQPVEDKVAPGGLYLGYYQESFTLNPEDPTPGIVYLNIPQADGLFNGSMSFTYVGCQSEGIGNITGTKVNTQLNGEWLGRVDGRPQNGDYQLTYDVETQSYIGTYNVAAGKQHVVIQECIEYWIAPEGEVRLFPLNTLYVQGEDNGSVSGVNISNNIIGWGVAPDAELTVVSVISLEAAEQNLQSAMVWQELLPAEINSITLPVAVSSVLVGGQRYAISVTSVSQDSVVYSSNIEFIAN</sequence>
<gene>
    <name evidence="2" type="ORF">F0U83_01185</name>
</gene>
<organism evidence="2 3">
    <name type="scientific">Neptunomonas concharum</name>
    <dbReference type="NCBI Taxonomy" id="1031538"/>
    <lineage>
        <taxon>Bacteria</taxon>
        <taxon>Pseudomonadati</taxon>
        <taxon>Pseudomonadota</taxon>
        <taxon>Gammaproteobacteria</taxon>
        <taxon>Oceanospirillales</taxon>
        <taxon>Oceanospirillaceae</taxon>
        <taxon>Neptunomonas</taxon>
    </lineage>
</organism>
<proteinExistence type="predicted"/>
<feature type="chain" id="PRO_5024966153" evidence="1">
    <location>
        <begin position="25"/>
        <end position="289"/>
    </location>
</feature>
<evidence type="ECO:0000313" key="2">
    <source>
        <dbReference type="EMBL" id="QEQ95426.1"/>
    </source>
</evidence>
<feature type="signal peptide" evidence="1">
    <location>
        <begin position="1"/>
        <end position="24"/>
    </location>
</feature>
<evidence type="ECO:0000313" key="3">
    <source>
        <dbReference type="Proteomes" id="UP000324760"/>
    </source>
</evidence>
<dbReference type="KEGG" id="ncu:F0U83_01185"/>
<dbReference type="Proteomes" id="UP000324760">
    <property type="component" value="Chromosome"/>
</dbReference>
<accession>A0A5P1R813</accession>
<dbReference type="EMBL" id="CP043869">
    <property type="protein sequence ID" value="QEQ95426.1"/>
    <property type="molecule type" value="Genomic_DNA"/>
</dbReference>
<dbReference type="OrthoDB" id="5948975at2"/>